<proteinExistence type="predicted"/>
<organism evidence="1 2">
    <name type="scientific">Mycoplasmopsis alligatoris A21JP2</name>
    <dbReference type="NCBI Taxonomy" id="747682"/>
    <lineage>
        <taxon>Bacteria</taxon>
        <taxon>Bacillati</taxon>
        <taxon>Mycoplasmatota</taxon>
        <taxon>Mycoplasmoidales</taxon>
        <taxon>Metamycoplasmataceae</taxon>
        <taxon>Mycoplasmopsis</taxon>
    </lineage>
</organism>
<evidence type="ECO:0000313" key="1">
    <source>
        <dbReference type="EMBL" id="EFF41103.1"/>
    </source>
</evidence>
<protein>
    <submittedName>
        <fullName evidence="1">Uncharacterized protein</fullName>
    </submittedName>
</protein>
<dbReference type="AlphaFoldDB" id="D4XX23"/>
<sequence>MANIRAQHKIEFISPSITNYVISLIKSWHKKFDDYLMAEEYLSVINSFEKKYSTHGKKVNTILNSTVSLISQLNQLLKTDKGLFNSLNNYKSKNKRKWEEFEKISLEKNFHENSNKIVDEIFKDSDNILLEQAEIIKSEDE</sequence>
<gene>
    <name evidence="1" type="ORF">MALL_0052</name>
</gene>
<dbReference type="EMBL" id="ADNC01000028">
    <property type="protein sequence ID" value="EFF41103.1"/>
    <property type="molecule type" value="Genomic_DNA"/>
</dbReference>
<comment type="caution">
    <text evidence="1">The sequence shown here is derived from an EMBL/GenBank/DDBJ whole genome shotgun (WGS) entry which is preliminary data.</text>
</comment>
<reference evidence="1 2" key="1">
    <citation type="submission" date="2010-03" db="EMBL/GenBank/DDBJ databases">
        <authorList>
            <person name="Glass J.I."/>
            <person name="Benders G.A."/>
            <person name="Durkin A.S."/>
            <person name="Farmerie W.G."/>
            <person name="Hlavinka K."/>
            <person name="Hostetler J."/>
            <person name="Jackson J."/>
            <person name="May M.A."/>
            <person name="Miller R.H."/>
            <person name="Paralanov V."/>
            <person name="Radune D."/>
            <person name="Szczypinski B."/>
            <person name="Brown D.R."/>
        </authorList>
    </citation>
    <scope>NUCLEOTIDE SEQUENCE [LARGE SCALE GENOMIC DNA]</scope>
    <source>
        <strain evidence="1 2">A21JP2</strain>
    </source>
</reference>
<dbReference type="OrthoDB" id="370725at2"/>
<name>D4XX23_9BACT</name>
<dbReference type="Proteomes" id="UP000004757">
    <property type="component" value="Unassembled WGS sequence"/>
</dbReference>
<accession>D4XX23</accession>
<dbReference type="RefSeq" id="WP_005684010.1">
    <property type="nucleotide sequence ID" value="NZ_ADNC01000028.1"/>
</dbReference>
<dbReference type="STRING" id="747682.MALL_0052"/>
<keyword evidence="2" id="KW-1185">Reference proteome</keyword>
<evidence type="ECO:0000313" key="2">
    <source>
        <dbReference type="Proteomes" id="UP000004757"/>
    </source>
</evidence>